<name>A0AAD9QWL8_ACRCE</name>
<feature type="region of interest" description="Disordered" evidence="1">
    <location>
        <begin position="1"/>
        <end position="29"/>
    </location>
</feature>
<keyword evidence="3" id="KW-1185">Reference proteome</keyword>
<dbReference type="AlphaFoldDB" id="A0AAD9QWL8"/>
<dbReference type="Proteomes" id="UP001249851">
    <property type="component" value="Unassembled WGS sequence"/>
</dbReference>
<dbReference type="EMBL" id="JARQWQ010000011">
    <property type="protein sequence ID" value="KAK2568781.1"/>
    <property type="molecule type" value="Genomic_DNA"/>
</dbReference>
<protein>
    <submittedName>
        <fullName evidence="2">Uncharacterized protein</fullName>
    </submittedName>
</protein>
<proteinExistence type="predicted"/>
<comment type="caution">
    <text evidence="2">The sequence shown here is derived from an EMBL/GenBank/DDBJ whole genome shotgun (WGS) entry which is preliminary data.</text>
</comment>
<gene>
    <name evidence="2" type="ORF">P5673_006804</name>
</gene>
<organism evidence="2 3">
    <name type="scientific">Acropora cervicornis</name>
    <name type="common">Staghorn coral</name>
    <dbReference type="NCBI Taxonomy" id="6130"/>
    <lineage>
        <taxon>Eukaryota</taxon>
        <taxon>Metazoa</taxon>
        <taxon>Cnidaria</taxon>
        <taxon>Anthozoa</taxon>
        <taxon>Hexacorallia</taxon>
        <taxon>Scleractinia</taxon>
        <taxon>Astrocoeniina</taxon>
        <taxon>Acroporidae</taxon>
        <taxon>Acropora</taxon>
    </lineage>
</organism>
<feature type="compositionally biased region" description="Polar residues" evidence="1">
    <location>
        <begin position="18"/>
        <end position="28"/>
    </location>
</feature>
<evidence type="ECO:0000256" key="1">
    <source>
        <dbReference type="SAM" id="MobiDB-lite"/>
    </source>
</evidence>
<accession>A0AAD9QWL8</accession>
<reference evidence="2" key="2">
    <citation type="journal article" date="2023" name="Science">
        <title>Genomic signatures of disease resistance in endangered staghorn corals.</title>
        <authorList>
            <person name="Vollmer S.V."/>
            <person name="Selwyn J.D."/>
            <person name="Despard B.A."/>
            <person name="Roesel C.L."/>
        </authorList>
    </citation>
    <scope>NUCLEOTIDE SEQUENCE</scope>
    <source>
        <strain evidence="2">K2</strain>
    </source>
</reference>
<evidence type="ECO:0000313" key="3">
    <source>
        <dbReference type="Proteomes" id="UP001249851"/>
    </source>
</evidence>
<evidence type="ECO:0000313" key="2">
    <source>
        <dbReference type="EMBL" id="KAK2568781.1"/>
    </source>
</evidence>
<sequence>MTDSLENKGRFVVPKVPQSGNKQSNPRTLQHAKRGCIHFEKTYQSICTGVRQPYSDEYIERTISGRQ</sequence>
<reference evidence="2" key="1">
    <citation type="journal article" date="2023" name="G3 (Bethesda)">
        <title>Whole genome assembly and annotation of the endangered Caribbean coral Acropora cervicornis.</title>
        <authorList>
            <person name="Selwyn J.D."/>
            <person name="Vollmer S.V."/>
        </authorList>
    </citation>
    <scope>NUCLEOTIDE SEQUENCE</scope>
    <source>
        <strain evidence="2">K2</strain>
    </source>
</reference>